<evidence type="ECO:0000256" key="14">
    <source>
        <dbReference type="SAM" id="Phobius"/>
    </source>
</evidence>
<dbReference type="CDD" id="cd06579">
    <property type="entry name" value="TM_PBP1_transp_AraH_like"/>
    <property type="match status" value="1"/>
</dbReference>
<evidence type="ECO:0000256" key="7">
    <source>
        <dbReference type="ARBA" id="ARBA00022692"/>
    </source>
</evidence>
<feature type="transmembrane region" description="Helical" evidence="14">
    <location>
        <begin position="162"/>
        <end position="183"/>
    </location>
</feature>
<comment type="subcellular location">
    <subcellularLocation>
        <location evidence="1">Cell membrane</location>
        <topology evidence="1">Multi-pass membrane protein</topology>
    </subcellularLocation>
</comment>
<keyword evidence="5" id="KW-1003">Cell membrane</keyword>
<name>A0A5C1A9W9_9BACT</name>
<protein>
    <recommendedName>
        <fullName evidence="13">Autoinducer 2 import system permease protein LsrD</fullName>
    </recommendedName>
    <alternativeName>
        <fullName evidence="3">Autoinducer 2-binding protein LsrB</fullName>
    </alternativeName>
</protein>
<reference evidence="17" key="1">
    <citation type="submission" date="2019-08" db="EMBL/GenBank/DDBJ databases">
        <title>Limnoglobus roseus gen. nov., sp. nov., a novel freshwater planctomycete with a giant genome from the family Gemmataceae.</title>
        <authorList>
            <person name="Kulichevskaya I.S."/>
            <person name="Naumoff D.G."/>
            <person name="Miroshnikov K."/>
            <person name="Ivanova A."/>
            <person name="Philippov D.A."/>
            <person name="Hakobyan A."/>
            <person name="Rijpstra I.C."/>
            <person name="Sinninghe Damste J.S."/>
            <person name="Liesack W."/>
            <person name="Dedysh S.N."/>
        </authorList>
    </citation>
    <scope>NUCLEOTIDE SEQUENCE [LARGE SCALE GENOMIC DNA]</scope>
    <source>
        <strain evidence="17">PX52</strain>
    </source>
</reference>
<evidence type="ECO:0000313" key="17">
    <source>
        <dbReference type="Proteomes" id="UP000324974"/>
    </source>
</evidence>
<dbReference type="CDD" id="cd20003">
    <property type="entry name" value="PBP1_LsrB_Quorum_Sensing"/>
    <property type="match status" value="1"/>
</dbReference>
<feature type="transmembrane region" description="Helical" evidence="14">
    <location>
        <begin position="53"/>
        <end position="86"/>
    </location>
</feature>
<evidence type="ECO:0000256" key="3">
    <source>
        <dbReference type="ARBA" id="ARBA00014452"/>
    </source>
</evidence>
<dbReference type="Pfam" id="PF02653">
    <property type="entry name" value="BPD_transp_2"/>
    <property type="match status" value="1"/>
</dbReference>
<dbReference type="PANTHER" id="PTHR32196:SF71">
    <property type="entry name" value="AUTOINDUCER 2 IMPORT SYSTEM PERMEASE PROTEIN LSRD"/>
    <property type="match status" value="1"/>
</dbReference>
<gene>
    <name evidence="16" type="ORF">PX52LOC_01888</name>
</gene>
<keyword evidence="7 14" id="KW-0812">Transmembrane</keyword>
<evidence type="ECO:0000256" key="8">
    <source>
        <dbReference type="ARBA" id="ARBA00022764"/>
    </source>
</evidence>
<dbReference type="InterPro" id="IPR025997">
    <property type="entry name" value="SBP_2_dom"/>
</dbReference>
<feature type="transmembrane region" description="Helical" evidence="14">
    <location>
        <begin position="124"/>
        <end position="142"/>
    </location>
</feature>
<dbReference type="GO" id="GO:0043190">
    <property type="term" value="C:ATP-binding cassette (ABC) transporter complex"/>
    <property type="evidence" value="ECO:0007669"/>
    <property type="project" value="InterPro"/>
</dbReference>
<evidence type="ECO:0000256" key="10">
    <source>
        <dbReference type="ARBA" id="ARBA00023136"/>
    </source>
</evidence>
<dbReference type="RefSeq" id="WP_149109834.1">
    <property type="nucleotide sequence ID" value="NZ_CP042425.1"/>
</dbReference>
<sequence>MATPPNTAGVRTSQPGVLLLVLLAEVAVFGLISRNFLTLGNAAEVSRLSVEIGLLAVALTPVIVGGGIDLSVGALLGLSAVAFGWLWRNQGLPVGVAAVLAVGVGALGGTLNGLFVARLRLPPLIVTLGSLSLFRGLAKGFTGGTETYTGFPAGFLAVGQGYFAGVPVQLPIFVAVAAGYWLFLHRTIYGRAVFAIGFSPEGARHAGIPVERRVFVLYLLSGLAASVAGVVYVAHLGQAKADAGTGYELAAITAVVLGGTSIFGGRGGIAGTVLGLLVIAVLDNGLLLADLPRELAGVLTGVLLLVTITIDRLRSRAAAPTLSHQTEGEFEMKNSQLAVLCVAILAAAGIVAASNWYLMSSLRPPAPKPVTIAMLPKSKGNPYFLACRRGADEAAAELGVELLWDGPDGTDPAGQNRIVEGWMTRGVDVICVAVENREGLSPVLRKARAKGIKVLTWDADAEPDARDLFVNQATPEGIGHGLMDTAARVMGGKGEFAIITGSLTASNLNEWRKHIEARLAEKYPDIKLVVTRPCDDQQKKALDETKAVLAAHPNVKLVMAVCSPAVPGAAEAVKQLGRGDVKVIGLGLPNENKPFVHAGVTDTVILWNTMDLGYLTIHAAKQVADGKLKPTASEVTAGRLGRKVIDKGNVLLGQPFAFTKENIDQFDF</sequence>
<evidence type="ECO:0000256" key="6">
    <source>
        <dbReference type="ARBA" id="ARBA00022519"/>
    </source>
</evidence>
<evidence type="ECO:0000256" key="2">
    <source>
        <dbReference type="ARBA" id="ARBA00011262"/>
    </source>
</evidence>
<evidence type="ECO:0000256" key="9">
    <source>
        <dbReference type="ARBA" id="ARBA00022989"/>
    </source>
</evidence>
<evidence type="ECO:0000256" key="1">
    <source>
        <dbReference type="ARBA" id="ARBA00004651"/>
    </source>
</evidence>
<dbReference type="Gene3D" id="3.40.50.2300">
    <property type="match status" value="2"/>
</dbReference>
<evidence type="ECO:0000313" key="16">
    <source>
        <dbReference type="EMBL" id="QEL14983.1"/>
    </source>
</evidence>
<dbReference type="EMBL" id="CP042425">
    <property type="protein sequence ID" value="QEL14983.1"/>
    <property type="molecule type" value="Genomic_DNA"/>
</dbReference>
<comment type="function">
    <text evidence="12">Part of the ABC transporter complex LsrABCD involved in autoinducer 2 (AI-2) import. Probably responsible for the translocation of the substrate across the membrane.</text>
</comment>
<dbReference type="PANTHER" id="PTHR32196">
    <property type="entry name" value="ABC TRANSPORTER PERMEASE PROTEIN YPHD-RELATED-RELATED"/>
    <property type="match status" value="1"/>
</dbReference>
<evidence type="ECO:0000259" key="15">
    <source>
        <dbReference type="Pfam" id="PF13407"/>
    </source>
</evidence>
<evidence type="ECO:0000256" key="13">
    <source>
        <dbReference type="ARBA" id="ARBA00039381"/>
    </source>
</evidence>
<dbReference type="InterPro" id="IPR028082">
    <property type="entry name" value="Peripla_BP_I"/>
</dbReference>
<dbReference type="InterPro" id="IPR001851">
    <property type="entry name" value="ABC_transp_permease"/>
</dbReference>
<feature type="transmembrane region" description="Helical" evidence="14">
    <location>
        <begin position="246"/>
        <end position="263"/>
    </location>
</feature>
<comment type="subunit">
    <text evidence="2">The complex is composed of two ATP-binding proteins (LsrA), two transmembrane proteins (LsrC and LsrD) and a solute-binding protein (LsrB).</text>
</comment>
<feature type="transmembrane region" description="Helical" evidence="14">
    <location>
        <begin position="214"/>
        <end position="234"/>
    </location>
</feature>
<feature type="transmembrane region" description="Helical" evidence="14">
    <location>
        <begin position="295"/>
        <end position="313"/>
    </location>
</feature>
<feature type="transmembrane region" description="Helical" evidence="14">
    <location>
        <begin position="337"/>
        <end position="358"/>
    </location>
</feature>
<dbReference type="InterPro" id="IPR030159">
    <property type="entry name" value="LsrB"/>
</dbReference>
<keyword evidence="17" id="KW-1185">Reference proteome</keyword>
<evidence type="ECO:0000256" key="12">
    <source>
        <dbReference type="ARBA" id="ARBA00025439"/>
    </source>
</evidence>
<dbReference type="AlphaFoldDB" id="A0A5C1A9W9"/>
<dbReference type="OrthoDB" id="9795981at2"/>
<keyword evidence="10 14" id="KW-0472">Membrane</keyword>
<feature type="transmembrane region" description="Helical" evidence="14">
    <location>
        <begin position="12"/>
        <end position="32"/>
    </location>
</feature>
<feature type="transmembrane region" description="Helical" evidence="14">
    <location>
        <begin position="270"/>
        <end position="289"/>
    </location>
</feature>
<keyword evidence="8" id="KW-0574">Periplasm</keyword>
<evidence type="ECO:0000256" key="11">
    <source>
        <dbReference type="ARBA" id="ARBA00025060"/>
    </source>
</evidence>
<dbReference type="KEGG" id="lrs:PX52LOC_01888"/>
<feature type="transmembrane region" description="Helical" evidence="14">
    <location>
        <begin position="92"/>
        <end position="117"/>
    </location>
</feature>
<keyword evidence="4" id="KW-0813">Transport</keyword>
<dbReference type="GO" id="GO:0022857">
    <property type="term" value="F:transmembrane transporter activity"/>
    <property type="evidence" value="ECO:0007669"/>
    <property type="project" value="InterPro"/>
</dbReference>
<comment type="function">
    <text evidence="11">Part of the ABC transporter complex LsrABCD involved in autoinducer 2 (AI-2) import. Binds AI-2 and delivers it to the LsrC and LsrD permeases.</text>
</comment>
<feature type="domain" description="Periplasmic binding protein" evidence="15">
    <location>
        <begin position="372"/>
        <end position="627"/>
    </location>
</feature>
<dbReference type="SUPFAM" id="SSF53822">
    <property type="entry name" value="Periplasmic binding protein-like I"/>
    <property type="match status" value="1"/>
</dbReference>
<evidence type="ECO:0000256" key="4">
    <source>
        <dbReference type="ARBA" id="ARBA00022448"/>
    </source>
</evidence>
<keyword evidence="6" id="KW-0997">Cell inner membrane</keyword>
<proteinExistence type="predicted"/>
<dbReference type="Proteomes" id="UP000324974">
    <property type="component" value="Chromosome"/>
</dbReference>
<organism evidence="16 17">
    <name type="scientific">Limnoglobus roseus</name>
    <dbReference type="NCBI Taxonomy" id="2598579"/>
    <lineage>
        <taxon>Bacteria</taxon>
        <taxon>Pseudomonadati</taxon>
        <taxon>Planctomycetota</taxon>
        <taxon>Planctomycetia</taxon>
        <taxon>Gemmatales</taxon>
        <taxon>Gemmataceae</taxon>
        <taxon>Limnoglobus</taxon>
    </lineage>
</organism>
<dbReference type="Pfam" id="PF13407">
    <property type="entry name" value="Peripla_BP_4"/>
    <property type="match status" value="1"/>
</dbReference>
<keyword evidence="9 14" id="KW-1133">Transmembrane helix</keyword>
<evidence type="ECO:0000256" key="5">
    <source>
        <dbReference type="ARBA" id="ARBA00022475"/>
    </source>
</evidence>
<accession>A0A5C1A9W9</accession>